<keyword evidence="2 4" id="KW-1133">Transmembrane helix</keyword>
<evidence type="ECO:0000256" key="4">
    <source>
        <dbReference type="SAM" id="Phobius"/>
    </source>
</evidence>
<gene>
    <name evidence="6" type="ORF">COB13_07155</name>
</gene>
<feature type="transmembrane region" description="Helical" evidence="4">
    <location>
        <begin position="40"/>
        <end position="61"/>
    </location>
</feature>
<reference key="1">
    <citation type="submission" date="2017-08" db="EMBL/GenBank/DDBJ databases">
        <title>A dynamic microbial community with high functional redundancy inhabits the cold, oxic subseafloor aquifer.</title>
        <authorList>
            <person name="Tully B.J."/>
            <person name="Wheat C.G."/>
            <person name="Glazer B.T."/>
            <person name="Huber J.A."/>
        </authorList>
    </citation>
    <scope>NUCLEOTIDE SEQUENCE [LARGE SCALE GENOMIC DNA]</scope>
</reference>
<proteinExistence type="predicted"/>
<feature type="domain" description="HIG1" evidence="5">
    <location>
        <begin position="1"/>
        <end position="64"/>
    </location>
</feature>
<feature type="transmembrane region" description="Helical" evidence="4">
    <location>
        <begin position="6"/>
        <end position="28"/>
    </location>
</feature>
<dbReference type="InterPro" id="IPR007667">
    <property type="entry name" value="Hypoxia_induced_domain"/>
</dbReference>
<dbReference type="PROSITE" id="PS51503">
    <property type="entry name" value="HIG1"/>
    <property type="match status" value="1"/>
</dbReference>
<reference evidence="6" key="2">
    <citation type="journal article" date="2018" name="ISME J.">
        <title>A dynamic microbial community with high functional redundancy inhabits the cold, oxic subseafloor aquifer.</title>
        <authorList>
            <person name="Tully B.J."/>
            <person name="Wheat C.G."/>
            <person name="Glazer B.T."/>
            <person name="Huber J.A."/>
        </authorList>
    </citation>
    <scope>NUCLEOTIDE SEQUENCE</scope>
    <source>
        <strain evidence="6">NORP83</strain>
    </source>
</reference>
<dbReference type="NCBIfam" id="NF033233">
    <property type="entry name" value="twin_helix"/>
    <property type="match status" value="1"/>
</dbReference>
<dbReference type="Pfam" id="PF04588">
    <property type="entry name" value="HIG_1_N"/>
    <property type="match status" value="1"/>
</dbReference>
<evidence type="ECO:0000259" key="5">
    <source>
        <dbReference type="PROSITE" id="PS51503"/>
    </source>
</evidence>
<accession>A0A2A4Z3V7</accession>
<sequence>MAGSFIYVVYAAMAFLIIVLGSGLWTMLKGGQPNKSQKMMRWRLGAQIVLILLVIAFVVFFKAG</sequence>
<evidence type="ECO:0000256" key="3">
    <source>
        <dbReference type="ARBA" id="ARBA00023136"/>
    </source>
</evidence>
<dbReference type="EMBL" id="NVUS01000007">
    <property type="protein sequence ID" value="PCJ01632.1"/>
    <property type="molecule type" value="Genomic_DNA"/>
</dbReference>
<dbReference type="AlphaFoldDB" id="A0A2A4Z3V7"/>
<evidence type="ECO:0000256" key="1">
    <source>
        <dbReference type="ARBA" id="ARBA00022692"/>
    </source>
</evidence>
<protein>
    <recommendedName>
        <fullName evidence="5">HIG1 domain-containing protein</fullName>
    </recommendedName>
</protein>
<dbReference type="Gene3D" id="6.10.140.1320">
    <property type="match status" value="1"/>
</dbReference>
<keyword evidence="1 4" id="KW-0812">Transmembrane</keyword>
<keyword evidence="3 4" id="KW-0472">Membrane</keyword>
<evidence type="ECO:0000313" key="6">
    <source>
        <dbReference type="EMBL" id="PCJ01632.1"/>
    </source>
</evidence>
<organism evidence="6">
    <name type="scientific">OCS116 cluster bacterium</name>
    <dbReference type="NCBI Taxonomy" id="2030921"/>
    <lineage>
        <taxon>Bacteria</taxon>
        <taxon>Pseudomonadati</taxon>
        <taxon>Pseudomonadota</taxon>
        <taxon>Alphaproteobacteria</taxon>
        <taxon>OCS116 cluster</taxon>
    </lineage>
</organism>
<comment type="caution">
    <text evidence="6">The sequence shown here is derived from an EMBL/GenBank/DDBJ whole genome shotgun (WGS) entry which is preliminary data.</text>
</comment>
<name>A0A2A4Z3V7_9PROT</name>
<evidence type="ECO:0000256" key="2">
    <source>
        <dbReference type="ARBA" id="ARBA00022989"/>
    </source>
</evidence>